<dbReference type="SUPFAM" id="SSF56112">
    <property type="entry name" value="Protein kinase-like (PK-like)"/>
    <property type="match status" value="1"/>
</dbReference>
<evidence type="ECO:0000313" key="10">
    <source>
        <dbReference type="EMBL" id="KAK5065994.1"/>
    </source>
</evidence>
<proteinExistence type="predicted"/>
<keyword evidence="4" id="KW-0547">Nucleotide-binding</keyword>
<evidence type="ECO:0000256" key="5">
    <source>
        <dbReference type="ARBA" id="ARBA00022777"/>
    </source>
</evidence>
<name>A0ABR0JJ27_9EURO</name>
<dbReference type="SMART" id="SM00220">
    <property type="entry name" value="S_TKc"/>
    <property type="match status" value="1"/>
</dbReference>
<evidence type="ECO:0000256" key="1">
    <source>
        <dbReference type="ARBA" id="ARBA00012513"/>
    </source>
</evidence>
<keyword evidence="3" id="KW-0808">Transferase</keyword>
<accession>A0ABR0JJ27</accession>
<dbReference type="PROSITE" id="PS50011">
    <property type="entry name" value="PROTEIN_KINASE_DOM"/>
    <property type="match status" value="1"/>
</dbReference>
<dbReference type="Pfam" id="PF00069">
    <property type="entry name" value="Pkinase"/>
    <property type="match status" value="1"/>
</dbReference>
<keyword evidence="2" id="KW-0723">Serine/threonine-protein kinase</keyword>
<dbReference type="EMBL" id="JAVRRF010000004">
    <property type="protein sequence ID" value="KAK5065994.1"/>
    <property type="molecule type" value="Genomic_DNA"/>
</dbReference>
<evidence type="ECO:0000313" key="11">
    <source>
        <dbReference type="Proteomes" id="UP001345691"/>
    </source>
</evidence>
<keyword evidence="5" id="KW-0418">Kinase</keyword>
<dbReference type="EC" id="2.7.11.1" evidence="1"/>
<evidence type="ECO:0000256" key="8">
    <source>
        <dbReference type="ARBA" id="ARBA00048679"/>
    </source>
</evidence>
<protein>
    <recommendedName>
        <fullName evidence="1">non-specific serine/threonine protein kinase</fullName>
        <ecNumber evidence="1">2.7.11.1</ecNumber>
    </recommendedName>
</protein>
<dbReference type="PANTHER" id="PTHR43671:SF98">
    <property type="entry name" value="SERINE_THREONINE-PROTEIN KINASE NEK11"/>
    <property type="match status" value="1"/>
</dbReference>
<comment type="caution">
    <text evidence="10">The sequence shown here is derived from an EMBL/GenBank/DDBJ whole genome shotgun (WGS) entry which is preliminary data.</text>
</comment>
<comment type="catalytic activity">
    <reaction evidence="8">
        <text>L-seryl-[protein] + ATP = O-phospho-L-seryl-[protein] + ADP + H(+)</text>
        <dbReference type="Rhea" id="RHEA:17989"/>
        <dbReference type="Rhea" id="RHEA-COMP:9863"/>
        <dbReference type="Rhea" id="RHEA-COMP:11604"/>
        <dbReference type="ChEBI" id="CHEBI:15378"/>
        <dbReference type="ChEBI" id="CHEBI:29999"/>
        <dbReference type="ChEBI" id="CHEBI:30616"/>
        <dbReference type="ChEBI" id="CHEBI:83421"/>
        <dbReference type="ChEBI" id="CHEBI:456216"/>
        <dbReference type="EC" id="2.7.11.1"/>
    </reaction>
</comment>
<gene>
    <name evidence="10" type="ORF">LTR69_002511</name>
</gene>
<dbReference type="InterPro" id="IPR011009">
    <property type="entry name" value="Kinase-like_dom_sf"/>
</dbReference>
<dbReference type="Gene3D" id="1.10.510.10">
    <property type="entry name" value="Transferase(Phosphotransferase) domain 1"/>
    <property type="match status" value="1"/>
</dbReference>
<evidence type="ECO:0000256" key="4">
    <source>
        <dbReference type="ARBA" id="ARBA00022741"/>
    </source>
</evidence>
<dbReference type="InterPro" id="IPR008271">
    <property type="entry name" value="Ser/Thr_kinase_AS"/>
</dbReference>
<feature type="domain" description="Protein kinase" evidence="9">
    <location>
        <begin position="61"/>
        <end position="395"/>
    </location>
</feature>
<organism evidence="10 11">
    <name type="scientific">Exophiala sideris</name>
    <dbReference type="NCBI Taxonomy" id="1016849"/>
    <lineage>
        <taxon>Eukaryota</taxon>
        <taxon>Fungi</taxon>
        <taxon>Dikarya</taxon>
        <taxon>Ascomycota</taxon>
        <taxon>Pezizomycotina</taxon>
        <taxon>Eurotiomycetes</taxon>
        <taxon>Chaetothyriomycetidae</taxon>
        <taxon>Chaetothyriales</taxon>
        <taxon>Herpotrichiellaceae</taxon>
        <taxon>Exophiala</taxon>
    </lineage>
</organism>
<reference evidence="10 11" key="1">
    <citation type="submission" date="2023-08" db="EMBL/GenBank/DDBJ databases">
        <title>Black Yeasts Isolated from many extreme environments.</title>
        <authorList>
            <person name="Coleine C."/>
            <person name="Stajich J.E."/>
            <person name="Selbmann L."/>
        </authorList>
    </citation>
    <scope>NUCLEOTIDE SEQUENCE [LARGE SCALE GENOMIC DNA]</scope>
    <source>
        <strain evidence="10 11">CCFEE 6328</strain>
    </source>
</reference>
<dbReference type="PANTHER" id="PTHR43671">
    <property type="entry name" value="SERINE/THREONINE-PROTEIN KINASE NEK"/>
    <property type="match status" value="1"/>
</dbReference>
<keyword evidence="6" id="KW-0067">ATP-binding</keyword>
<keyword evidence="11" id="KW-1185">Reference proteome</keyword>
<evidence type="ECO:0000256" key="7">
    <source>
        <dbReference type="ARBA" id="ARBA00047899"/>
    </source>
</evidence>
<evidence type="ECO:0000256" key="2">
    <source>
        <dbReference type="ARBA" id="ARBA00022527"/>
    </source>
</evidence>
<sequence length="412" mass="48264">MVRLPVVQVRDPIHERARWTLDRNKVHRRVSRWRLKRWFDARAEAFSLSKARVKDDNDDYWECTGMLGRGAFGMVGQWSKYDSRGNVIDTIAIKQADVDTYREVGPDGSPTIPWEALIMRGLVQNGCTNTTELRGLKLFSAEHPKKWRYYLEYYQYGTLHNLVESYMDWNKRHPGRPERIPEEFIWQAFHGLALAAYHMWTVRFDDIANPGRDPYVLHLDLKHENVLLGDPRSDKTKMQYPTLKVGDWGMAEYTCRDDPNNSRKYRNYGTIIWMPPEQRDRGRYGSNWRHRVLGTSESPYSIAHVIWQMGANIYGLMTVNLYNDHLDKMVDRCERLEHELRSCGYSPFGPGGYRSSHYSSKLTKLVEDCLRLDPHLRPSPSELGQRAADGMQPYTDRYLRTGKLDGLRLNRN</sequence>
<dbReference type="InterPro" id="IPR050660">
    <property type="entry name" value="NEK_Ser/Thr_kinase"/>
</dbReference>
<comment type="catalytic activity">
    <reaction evidence="7">
        <text>L-threonyl-[protein] + ATP = O-phospho-L-threonyl-[protein] + ADP + H(+)</text>
        <dbReference type="Rhea" id="RHEA:46608"/>
        <dbReference type="Rhea" id="RHEA-COMP:11060"/>
        <dbReference type="Rhea" id="RHEA-COMP:11605"/>
        <dbReference type="ChEBI" id="CHEBI:15378"/>
        <dbReference type="ChEBI" id="CHEBI:30013"/>
        <dbReference type="ChEBI" id="CHEBI:30616"/>
        <dbReference type="ChEBI" id="CHEBI:61977"/>
        <dbReference type="ChEBI" id="CHEBI:456216"/>
        <dbReference type="EC" id="2.7.11.1"/>
    </reaction>
</comment>
<dbReference type="Proteomes" id="UP001345691">
    <property type="component" value="Unassembled WGS sequence"/>
</dbReference>
<evidence type="ECO:0000256" key="6">
    <source>
        <dbReference type="ARBA" id="ARBA00022840"/>
    </source>
</evidence>
<evidence type="ECO:0000259" key="9">
    <source>
        <dbReference type="PROSITE" id="PS50011"/>
    </source>
</evidence>
<evidence type="ECO:0000256" key="3">
    <source>
        <dbReference type="ARBA" id="ARBA00022679"/>
    </source>
</evidence>
<dbReference type="PROSITE" id="PS00108">
    <property type="entry name" value="PROTEIN_KINASE_ST"/>
    <property type="match status" value="1"/>
</dbReference>
<dbReference type="InterPro" id="IPR000719">
    <property type="entry name" value="Prot_kinase_dom"/>
</dbReference>